<dbReference type="OrthoDB" id="9808702at2"/>
<dbReference type="Pfam" id="PF02482">
    <property type="entry name" value="Ribosomal_S30AE"/>
    <property type="match status" value="1"/>
</dbReference>
<gene>
    <name evidence="1" type="ORF">SAMN04488007_2972</name>
</gene>
<dbReference type="NCBIfam" id="TIGR00741">
    <property type="entry name" value="yfiA"/>
    <property type="match status" value="1"/>
</dbReference>
<evidence type="ECO:0000313" key="1">
    <source>
        <dbReference type="EMBL" id="SHK40298.1"/>
    </source>
</evidence>
<dbReference type="InterPro" id="IPR036567">
    <property type="entry name" value="RHF-like"/>
</dbReference>
<protein>
    <submittedName>
        <fullName evidence="1">Putative sigma-54 modulation protein</fullName>
    </submittedName>
</protein>
<evidence type="ECO:0000313" key="2">
    <source>
        <dbReference type="Proteomes" id="UP000184314"/>
    </source>
</evidence>
<keyword evidence="2" id="KW-1185">Reference proteome</keyword>
<name>A0A1M6S6X4_9FLAO</name>
<dbReference type="RefSeq" id="WP_073245475.1">
    <property type="nucleotide sequence ID" value="NZ_CANLFZ010000005.1"/>
</dbReference>
<dbReference type="Proteomes" id="UP000184314">
    <property type="component" value="Unassembled WGS sequence"/>
</dbReference>
<dbReference type="InterPro" id="IPR003489">
    <property type="entry name" value="RHF/RaiA"/>
</dbReference>
<reference evidence="2" key="1">
    <citation type="submission" date="2016-11" db="EMBL/GenBank/DDBJ databases">
        <authorList>
            <person name="Varghese N."/>
            <person name="Submissions S."/>
        </authorList>
    </citation>
    <scope>NUCLEOTIDE SEQUENCE [LARGE SCALE GENOMIC DNA]</scope>
    <source>
        <strain evidence="2">DSM 16478</strain>
    </source>
</reference>
<accession>A0A1M6S6X4</accession>
<sequence length="100" mass="11602">MDIIYEYDGVTASQRLESFAEEKLNKLHKKFDDIIRADVFLKQENTSSDETGMICNIRLSLPGPRIFAEASNQNFEESVIESVSELERQLKKRKDKLKAY</sequence>
<dbReference type="STRING" id="228958.SAMN04488007_2972"/>
<organism evidence="1 2">
    <name type="scientific">Maribacter aquivivus</name>
    <dbReference type="NCBI Taxonomy" id="228958"/>
    <lineage>
        <taxon>Bacteria</taxon>
        <taxon>Pseudomonadati</taxon>
        <taxon>Bacteroidota</taxon>
        <taxon>Flavobacteriia</taxon>
        <taxon>Flavobacteriales</taxon>
        <taxon>Flavobacteriaceae</taxon>
        <taxon>Maribacter</taxon>
    </lineage>
</organism>
<dbReference type="AlphaFoldDB" id="A0A1M6S6X4"/>
<proteinExistence type="predicted"/>
<dbReference type="CDD" id="cd00552">
    <property type="entry name" value="RaiA"/>
    <property type="match status" value="1"/>
</dbReference>
<dbReference type="EMBL" id="FQZX01000002">
    <property type="protein sequence ID" value="SHK40298.1"/>
    <property type="molecule type" value="Genomic_DNA"/>
</dbReference>
<dbReference type="Gene3D" id="3.30.160.100">
    <property type="entry name" value="Ribosome hibernation promotion factor-like"/>
    <property type="match status" value="1"/>
</dbReference>
<dbReference type="SUPFAM" id="SSF69754">
    <property type="entry name" value="Ribosome binding protein Y (YfiA homologue)"/>
    <property type="match status" value="1"/>
</dbReference>